<reference evidence="2" key="1">
    <citation type="submission" date="2021-02" db="EMBL/GenBank/DDBJ databases">
        <authorList>
            <person name="Dougan E. K."/>
            <person name="Rhodes N."/>
            <person name="Thang M."/>
            <person name="Chan C."/>
        </authorList>
    </citation>
    <scope>NUCLEOTIDE SEQUENCE</scope>
</reference>
<feature type="non-terminal residue" evidence="2">
    <location>
        <position position="1"/>
    </location>
</feature>
<dbReference type="InterPro" id="IPR036890">
    <property type="entry name" value="HATPase_C_sf"/>
</dbReference>
<evidence type="ECO:0000313" key="3">
    <source>
        <dbReference type="Proteomes" id="UP000654075"/>
    </source>
</evidence>
<dbReference type="PANTHER" id="PTHR15600:SF42">
    <property type="entry name" value="SACSIN"/>
    <property type="match status" value="1"/>
</dbReference>
<dbReference type="Proteomes" id="UP000654075">
    <property type="component" value="Unassembled WGS sequence"/>
</dbReference>
<proteinExistence type="predicted"/>
<dbReference type="InterPro" id="IPR058210">
    <property type="entry name" value="SACS/Nov_dom"/>
</dbReference>
<dbReference type="AlphaFoldDB" id="A0A813DNC2"/>
<comment type="caution">
    <text evidence="2">The sequence shown here is derived from an EMBL/GenBank/DDBJ whole genome shotgun (WGS) entry which is preliminary data.</text>
</comment>
<evidence type="ECO:0000313" key="2">
    <source>
        <dbReference type="EMBL" id="CAE8588515.1"/>
    </source>
</evidence>
<keyword evidence="3" id="KW-1185">Reference proteome</keyword>
<sequence>MPTPSKEVFGLRISPSTVLQNLLRHYPSGGQFISEALQNAEDANCATKFCALLDLRQHPCESLRSFKKGWRVKLQCQAIVFYDNGGFKDEDWDSLQSIYKSVKKQRPSQ</sequence>
<protein>
    <recommendedName>
        <fullName evidence="1">Sacsin/Nov domain-containing protein</fullName>
    </recommendedName>
</protein>
<dbReference type="OrthoDB" id="5979513at2759"/>
<dbReference type="PANTHER" id="PTHR15600">
    <property type="entry name" value="SACSIN"/>
    <property type="match status" value="1"/>
</dbReference>
<dbReference type="Pfam" id="PF25794">
    <property type="entry name" value="SACS"/>
    <property type="match status" value="1"/>
</dbReference>
<name>A0A813DNC2_POLGL</name>
<dbReference type="InterPro" id="IPR052972">
    <property type="entry name" value="Sacsin_chaperone_reg"/>
</dbReference>
<evidence type="ECO:0000259" key="1">
    <source>
        <dbReference type="Pfam" id="PF25794"/>
    </source>
</evidence>
<dbReference type="GO" id="GO:0030544">
    <property type="term" value="F:Hsp70 protein binding"/>
    <property type="evidence" value="ECO:0007669"/>
    <property type="project" value="TreeGrafter"/>
</dbReference>
<gene>
    <name evidence="2" type="ORF">PGLA1383_LOCUS7315</name>
</gene>
<dbReference type="EMBL" id="CAJNNV010003184">
    <property type="protein sequence ID" value="CAE8588515.1"/>
    <property type="molecule type" value="Genomic_DNA"/>
</dbReference>
<feature type="domain" description="Sacsin/Nov" evidence="1">
    <location>
        <begin position="17"/>
        <end position="108"/>
    </location>
</feature>
<accession>A0A813DNC2</accession>
<organism evidence="2 3">
    <name type="scientific">Polarella glacialis</name>
    <name type="common">Dinoflagellate</name>
    <dbReference type="NCBI Taxonomy" id="89957"/>
    <lineage>
        <taxon>Eukaryota</taxon>
        <taxon>Sar</taxon>
        <taxon>Alveolata</taxon>
        <taxon>Dinophyceae</taxon>
        <taxon>Suessiales</taxon>
        <taxon>Suessiaceae</taxon>
        <taxon>Polarella</taxon>
    </lineage>
</organism>
<dbReference type="SUPFAM" id="SSF55874">
    <property type="entry name" value="ATPase domain of HSP90 chaperone/DNA topoisomerase II/histidine kinase"/>
    <property type="match status" value="1"/>
</dbReference>